<evidence type="ECO:0000256" key="7">
    <source>
        <dbReference type="ARBA" id="ARBA00023170"/>
    </source>
</evidence>
<evidence type="ECO:0000313" key="12">
    <source>
        <dbReference type="Proteomes" id="UP000515150"/>
    </source>
</evidence>
<keyword evidence="6" id="KW-1015">Disulfide bond</keyword>
<evidence type="ECO:0000256" key="3">
    <source>
        <dbReference type="ARBA" id="ARBA00022729"/>
    </source>
</evidence>
<evidence type="ECO:0000256" key="9">
    <source>
        <dbReference type="SAM" id="Phobius"/>
    </source>
</evidence>
<feature type="signal peptide" evidence="10">
    <location>
        <begin position="1"/>
        <end position="24"/>
    </location>
</feature>
<feature type="transmembrane region" description="Helical" evidence="9">
    <location>
        <begin position="246"/>
        <end position="269"/>
    </location>
</feature>
<dbReference type="GeneID" id="114845023"/>
<name>A0A6P7L5Z9_BETSP</name>
<evidence type="ECO:0000256" key="6">
    <source>
        <dbReference type="ARBA" id="ARBA00023157"/>
    </source>
</evidence>
<keyword evidence="4 9" id="KW-1133">Transmembrane helix</keyword>
<evidence type="ECO:0000259" key="11">
    <source>
        <dbReference type="PROSITE" id="PS50853"/>
    </source>
</evidence>
<dbReference type="InterPro" id="IPR013783">
    <property type="entry name" value="Ig-like_fold"/>
</dbReference>
<dbReference type="RefSeq" id="XP_028988589.1">
    <property type="nucleotide sequence ID" value="XM_029132756.3"/>
</dbReference>
<evidence type="ECO:0000256" key="1">
    <source>
        <dbReference type="ARBA" id="ARBA00004479"/>
    </source>
</evidence>
<keyword evidence="5 9" id="KW-0472">Membrane</keyword>
<feature type="domain" description="Fibronectin type-III" evidence="11">
    <location>
        <begin position="148"/>
        <end position="242"/>
    </location>
</feature>
<dbReference type="Gene3D" id="2.60.40.10">
    <property type="entry name" value="Immunoglobulins"/>
    <property type="match status" value="1"/>
</dbReference>
<proteinExistence type="predicted"/>
<keyword evidence="3 10" id="KW-0732">Signal</keyword>
<comment type="subcellular location">
    <subcellularLocation>
        <location evidence="1">Membrane</location>
        <topology evidence="1">Single-pass type I membrane protein</topology>
    </subcellularLocation>
</comment>
<protein>
    <submittedName>
        <fullName evidence="13">Interleukin-5 receptor subunit alpha-like</fullName>
    </submittedName>
</protein>
<gene>
    <name evidence="13" type="primary">LOC114845023</name>
</gene>
<evidence type="ECO:0000256" key="4">
    <source>
        <dbReference type="ARBA" id="ARBA00022989"/>
    </source>
</evidence>
<evidence type="ECO:0000256" key="10">
    <source>
        <dbReference type="SAM" id="SignalP"/>
    </source>
</evidence>
<evidence type="ECO:0000256" key="8">
    <source>
        <dbReference type="ARBA" id="ARBA00023180"/>
    </source>
</evidence>
<keyword evidence="8" id="KW-0325">Glycoprotein</keyword>
<dbReference type="PROSITE" id="PS50853">
    <property type="entry name" value="FN3"/>
    <property type="match status" value="1"/>
</dbReference>
<accession>A0A6P7L5Z9</accession>
<dbReference type="SUPFAM" id="SSF49265">
    <property type="entry name" value="Fibronectin type III"/>
    <property type="match status" value="1"/>
</dbReference>
<dbReference type="OrthoDB" id="9835959at2759"/>
<dbReference type="PANTHER" id="PTHR23037">
    <property type="entry name" value="CYTOKINE RECEPTOR"/>
    <property type="match status" value="1"/>
</dbReference>
<reference evidence="13" key="1">
    <citation type="submission" date="2025-08" db="UniProtKB">
        <authorList>
            <consortium name="RefSeq"/>
        </authorList>
    </citation>
    <scope>IDENTIFICATION</scope>
</reference>
<dbReference type="KEGG" id="bspl:114845023"/>
<dbReference type="InterPro" id="IPR036116">
    <property type="entry name" value="FN3_sf"/>
</dbReference>
<evidence type="ECO:0000256" key="5">
    <source>
        <dbReference type="ARBA" id="ARBA00023136"/>
    </source>
</evidence>
<dbReference type="GO" id="GO:0004896">
    <property type="term" value="F:cytokine receptor activity"/>
    <property type="evidence" value="ECO:0007669"/>
    <property type="project" value="TreeGrafter"/>
</dbReference>
<keyword evidence="2 9" id="KW-0812">Transmembrane</keyword>
<dbReference type="AlphaFoldDB" id="A0A6P7L5Z9"/>
<evidence type="ECO:0000313" key="13">
    <source>
        <dbReference type="RefSeq" id="XP_028988589.1"/>
    </source>
</evidence>
<feature type="chain" id="PRO_5028474555" evidence="10">
    <location>
        <begin position="25"/>
        <end position="323"/>
    </location>
</feature>
<dbReference type="Proteomes" id="UP000515150">
    <property type="component" value="Chromosome 17"/>
</dbReference>
<dbReference type="GO" id="GO:0009897">
    <property type="term" value="C:external side of plasma membrane"/>
    <property type="evidence" value="ECO:0007669"/>
    <property type="project" value="TreeGrafter"/>
</dbReference>
<dbReference type="CDD" id="cd00063">
    <property type="entry name" value="FN3"/>
    <property type="match status" value="1"/>
</dbReference>
<evidence type="ECO:0000256" key="2">
    <source>
        <dbReference type="ARBA" id="ARBA00022692"/>
    </source>
</evidence>
<keyword evidence="7" id="KW-0675">Receptor</keyword>
<dbReference type="PANTHER" id="PTHR23037:SF35">
    <property type="entry name" value="FIBRONECTIN TYPE-III DOMAIN-CONTAINING PROTEIN"/>
    <property type="match status" value="1"/>
</dbReference>
<sequence>MKAFHPVLWSSFLFVCMSKWESEANHSDLCEEGPEHELIVSGSSFQTYHVHKHEVPEHFSCHTYPTNKLNCSWRFHTLAEGANLSVSISICKDVSWGKIFQEKEGAWSHSFAQFKPEDVVVEFNMSLADNWTAYTYMFNEEGMEVLSPPSNISISVKDGNLLVMWNQPFSHTTKNSNCFDYELDLGDKENIISLTRPDKLAYTELNKPTHTYKVRIRAKKSESCFEGPEWSEWSDTIMLEPTAYKLNMLVIISISLGIPMILLAVLLVVRHQRVSQLLFPPIPRPPPKYIHFLEKGHLPNLFYPAPSSMTEEEITEVEDTKET</sequence>
<dbReference type="InterPro" id="IPR003961">
    <property type="entry name" value="FN3_dom"/>
</dbReference>
<dbReference type="InParanoid" id="A0A6P7L5Z9"/>
<organism evidence="12 13">
    <name type="scientific">Betta splendens</name>
    <name type="common">Siamese fighting fish</name>
    <dbReference type="NCBI Taxonomy" id="158456"/>
    <lineage>
        <taxon>Eukaryota</taxon>
        <taxon>Metazoa</taxon>
        <taxon>Chordata</taxon>
        <taxon>Craniata</taxon>
        <taxon>Vertebrata</taxon>
        <taxon>Euteleostomi</taxon>
        <taxon>Actinopterygii</taxon>
        <taxon>Neopterygii</taxon>
        <taxon>Teleostei</taxon>
        <taxon>Neoteleostei</taxon>
        <taxon>Acanthomorphata</taxon>
        <taxon>Anabantaria</taxon>
        <taxon>Anabantiformes</taxon>
        <taxon>Anabantoidei</taxon>
        <taxon>Osphronemidae</taxon>
        <taxon>Betta</taxon>
    </lineage>
</organism>
<keyword evidence="12" id="KW-1185">Reference proteome</keyword>